<feature type="transmembrane region" description="Helical" evidence="1">
    <location>
        <begin position="77"/>
        <end position="97"/>
    </location>
</feature>
<evidence type="ECO:0000256" key="1">
    <source>
        <dbReference type="SAM" id="Phobius"/>
    </source>
</evidence>
<sequence length="108" mass="11659">MTNDTSTDTSNTTERDLDTTIWEGLTDATVEPSAIEARIGKWLVIKLSRSPAVASAAVSLLALLAIAVAAWQNTPWYAYQAAFGGQLIALLSIYIHVNQGRESPRLQA</sequence>
<evidence type="ECO:0000313" key="2">
    <source>
        <dbReference type="EMBL" id="QDU70141.1"/>
    </source>
</evidence>
<proteinExistence type="predicted"/>
<dbReference type="RefSeq" id="WP_145071099.1">
    <property type="nucleotide sequence ID" value="NZ_CP036288.1"/>
</dbReference>
<geneLocation type="plasmid" evidence="3">
    <name>ppla133_1</name>
</geneLocation>
<feature type="transmembrane region" description="Helical" evidence="1">
    <location>
        <begin position="51"/>
        <end position="71"/>
    </location>
</feature>
<keyword evidence="1" id="KW-1133">Transmembrane helix</keyword>
<dbReference type="Proteomes" id="UP000316921">
    <property type="component" value="Plasmid pPla133_1"/>
</dbReference>
<reference evidence="2 3" key="1">
    <citation type="submission" date="2019-02" db="EMBL/GenBank/DDBJ databases">
        <title>Deep-cultivation of Planctomycetes and their phenomic and genomic characterization uncovers novel biology.</title>
        <authorList>
            <person name="Wiegand S."/>
            <person name="Jogler M."/>
            <person name="Boedeker C."/>
            <person name="Pinto D."/>
            <person name="Vollmers J."/>
            <person name="Rivas-Marin E."/>
            <person name="Kohn T."/>
            <person name="Peeters S.H."/>
            <person name="Heuer A."/>
            <person name="Rast P."/>
            <person name="Oberbeckmann S."/>
            <person name="Bunk B."/>
            <person name="Jeske O."/>
            <person name="Meyerdierks A."/>
            <person name="Storesund J.E."/>
            <person name="Kallscheuer N."/>
            <person name="Luecker S."/>
            <person name="Lage O.M."/>
            <person name="Pohl T."/>
            <person name="Merkel B.J."/>
            <person name="Hornburger P."/>
            <person name="Mueller R.-W."/>
            <person name="Bruemmer F."/>
            <person name="Labrenz M."/>
            <person name="Spormann A.M."/>
            <person name="Op den Camp H."/>
            <person name="Overmann J."/>
            <person name="Amann R."/>
            <person name="Jetten M.S.M."/>
            <person name="Mascher T."/>
            <person name="Medema M.H."/>
            <person name="Devos D.P."/>
            <person name="Kaster A.-K."/>
            <person name="Ovreas L."/>
            <person name="Rohde M."/>
            <person name="Galperin M.Y."/>
            <person name="Jogler C."/>
        </authorList>
    </citation>
    <scope>NUCLEOTIDE SEQUENCE [LARGE SCALE GENOMIC DNA]</scope>
    <source>
        <strain evidence="2 3">Pla133</strain>
        <plasmid evidence="3">ppla133_1</plasmid>
    </source>
</reference>
<dbReference type="AlphaFoldDB" id="A0A518BT39"/>
<gene>
    <name evidence="2" type="ORF">Pla133_52650</name>
</gene>
<organism evidence="2 3">
    <name type="scientific">Engelhardtia mirabilis</name>
    <dbReference type="NCBI Taxonomy" id="2528011"/>
    <lineage>
        <taxon>Bacteria</taxon>
        <taxon>Pseudomonadati</taxon>
        <taxon>Planctomycetota</taxon>
        <taxon>Planctomycetia</taxon>
        <taxon>Planctomycetia incertae sedis</taxon>
        <taxon>Engelhardtia</taxon>
    </lineage>
</organism>
<dbReference type="KEGG" id="pbap:Pla133_52650"/>
<keyword evidence="2" id="KW-0614">Plasmid</keyword>
<evidence type="ECO:0000313" key="3">
    <source>
        <dbReference type="Proteomes" id="UP000316921"/>
    </source>
</evidence>
<keyword evidence="3" id="KW-1185">Reference proteome</keyword>
<dbReference type="EMBL" id="CP036288">
    <property type="protein sequence ID" value="QDU70141.1"/>
    <property type="molecule type" value="Genomic_DNA"/>
</dbReference>
<name>A0A518BT39_9BACT</name>
<protein>
    <submittedName>
        <fullName evidence="2">Uncharacterized protein</fullName>
    </submittedName>
</protein>
<keyword evidence="1" id="KW-0472">Membrane</keyword>
<accession>A0A518BT39</accession>
<keyword evidence="1" id="KW-0812">Transmembrane</keyword>